<feature type="compositionally biased region" description="Low complexity" evidence="2">
    <location>
        <begin position="1093"/>
        <end position="1106"/>
    </location>
</feature>
<protein>
    <submittedName>
        <fullName evidence="3">Uncharacterized protein</fullName>
    </submittedName>
</protein>
<dbReference type="EMBL" id="HG673746">
    <property type="protein sequence ID" value="CDJ36977.1"/>
    <property type="molecule type" value="Genomic_DNA"/>
</dbReference>
<keyword evidence="4" id="KW-1185">Reference proteome</keyword>
<name>U6KL44_EIMTE</name>
<dbReference type="VEuPathDB" id="ToxoDB:ETH2_0816200"/>
<feature type="compositionally biased region" description="Polar residues" evidence="2">
    <location>
        <begin position="380"/>
        <end position="404"/>
    </location>
</feature>
<feature type="region of interest" description="Disordered" evidence="2">
    <location>
        <begin position="530"/>
        <end position="626"/>
    </location>
</feature>
<dbReference type="Gene3D" id="3.40.50.300">
    <property type="entry name" value="P-loop containing nucleotide triphosphate hydrolases"/>
    <property type="match status" value="1"/>
</dbReference>
<evidence type="ECO:0000313" key="4">
    <source>
        <dbReference type="Proteomes" id="UP000030747"/>
    </source>
</evidence>
<feature type="compositionally biased region" description="Polar residues" evidence="2">
    <location>
        <begin position="1779"/>
        <end position="1790"/>
    </location>
</feature>
<feature type="compositionally biased region" description="Basic and acidic residues" evidence="2">
    <location>
        <begin position="43"/>
        <end position="52"/>
    </location>
</feature>
<feature type="region of interest" description="Disordered" evidence="2">
    <location>
        <begin position="1"/>
        <end position="72"/>
    </location>
</feature>
<feature type="compositionally biased region" description="Acidic residues" evidence="2">
    <location>
        <begin position="595"/>
        <end position="617"/>
    </location>
</feature>
<feature type="compositionally biased region" description="Polar residues" evidence="2">
    <location>
        <begin position="996"/>
        <end position="1005"/>
    </location>
</feature>
<feature type="compositionally biased region" description="Acidic residues" evidence="2">
    <location>
        <begin position="1496"/>
        <end position="1506"/>
    </location>
</feature>
<evidence type="ECO:0000256" key="2">
    <source>
        <dbReference type="SAM" id="MobiDB-lite"/>
    </source>
</evidence>
<feature type="region of interest" description="Disordered" evidence="2">
    <location>
        <begin position="1470"/>
        <end position="1535"/>
    </location>
</feature>
<feature type="compositionally biased region" description="Polar residues" evidence="2">
    <location>
        <begin position="1519"/>
        <end position="1532"/>
    </location>
</feature>
<organism evidence="3 4">
    <name type="scientific">Eimeria tenella</name>
    <name type="common">Coccidian parasite</name>
    <dbReference type="NCBI Taxonomy" id="5802"/>
    <lineage>
        <taxon>Eukaryota</taxon>
        <taxon>Sar</taxon>
        <taxon>Alveolata</taxon>
        <taxon>Apicomplexa</taxon>
        <taxon>Conoidasida</taxon>
        <taxon>Coccidia</taxon>
        <taxon>Eucoccidiorida</taxon>
        <taxon>Eimeriorina</taxon>
        <taxon>Eimeriidae</taxon>
        <taxon>Eimeria</taxon>
    </lineage>
</organism>
<feature type="compositionally biased region" description="Basic and acidic residues" evidence="2">
    <location>
        <begin position="1157"/>
        <end position="1168"/>
    </location>
</feature>
<keyword evidence="1" id="KW-0175">Coiled coil</keyword>
<feature type="compositionally biased region" description="Acidic residues" evidence="2">
    <location>
        <begin position="1475"/>
        <end position="1485"/>
    </location>
</feature>
<proteinExistence type="predicted"/>
<accession>U6KL44</accession>
<dbReference type="RefSeq" id="XP_013227815.1">
    <property type="nucleotide sequence ID" value="XM_013372361.1"/>
</dbReference>
<feature type="compositionally biased region" description="Low complexity" evidence="2">
    <location>
        <begin position="1791"/>
        <end position="1802"/>
    </location>
</feature>
<dbReference type="OMA" id="RHARICE"/>
<feature type="compositionally biased region" description="Polar residues" evidence="2">
    <location>
        <begin position="1201"/>
        <end position="1221"/>
    </location>
</feature>
<feature type="region of interest" description="Disordered" evidence="2">
    <location>
        <begin position="1765"/>
        <end position="1807"/>
    </location>
</feature>
<dbReference type="InterPro" id="IPR027417">
    <property type="entry name" value="P-loop_NTPase"/>
</dbReference>
<gene>
    <name evidence="3" type="ORF">ETH_00004850</name>
</gene>
<dbReference type="VEuPathDB" id="ToxoDB:ETH_00004850"/>
<feature type="region of interest" description="Disordered" evidence="2">
    <location>
        <begin position="473"/>
        <end position="493"/>
    </location>
</feature>
<evidence type="ECO:0000256" key="1">
    <source>
        <dbReference type="SAM" id="Coils"/>
    </source>
</evidence>
<evidence type="ECO:0000313" key="3">
    <source>
        <dbReference type="EMBL" id="CDJ36977.1"/>
    </source>
</evidence>
<reference evidence="3" key="2">
    <citation type="submission" date="2013-10" db="EMBL/GenBank/DDBJ databases">
        <authorList>
            <person name="Aslett M."/>
        </authorList>
    </citation>
    <scope>NUCLEOTIDE SEQUENCE [LARGE SCALE GENOMIC DNA]</scope>
    <source>
        <strain evidence="3">Houghton</strain>
    </source>
</reference>
<reference evidence="3" key="1">
    <citation type="submission" date="2013-10" db="EMBL/GenBank/DDBJ databases">
        <title>Genomic analysis of the causative agents of coccidiosis in chickens.</title>
        <authorList>
            <person name="Reid A.J."/>
            <person name="Blake D."/>
            <person name="Billington K."/>
            <person name="Browne H."/>
            <person name="Dunn M."/>
            <person name="Hung S."/>
            <person name="Kawahara F."/>
            <person name="Miranda-Saavedra D."/>
            <person name="Mourier T."/>
            <person name="Nagra H."/>
            <person name="Otto T.D."/>
            <person name="Rawlings N."/>
            <person name="Sanchez A."/>
            <person name="Sanders M."/>
            <person name="Subramaniam C."/>
            <person name="Tay Y."/>
            <person name="Dear P."/>
            <person name="Doerig C."/>
            <person name="Gruber A."/>
            <person name="Parkinson J."/>
            <person name="Shirley M."/>
            <person name="Wan K.L."/>
            <person name="Berriman M."/>
            <person name="Tomley F."/>
            <person name="Pain A."/>
        </authorList>
    </citation>
    <scope>NUCLEOTIDE SEQUENCE [LARGE SCALE GENOMIC DNA]</scope>
    <source>
        <strain evidence="3">Houghton</strain>
    </source>
</reference>
<feature type="compositionally biased region" description="Acidic residues" evidence="2">
    <location>
        <begin position="1575"/>
        <end position="1585"/>
    </location>
</feature>
<feature type="region of interest" description="Disordered" evidence="2">
    <location>
        <begin position="1556"/>
        <end position="1594"/>
    </location>
</feature>
<dbReference type="GeneID" id="25250178"/>
<feature type="compositionally biased region" description="Basic and acidic residues" evidence="2">
    <location>
        <begin position="1017"/>
        <end position="1032"/>
    </location>
</feature>
<feature type="compositionally biased region" description="Basic and acidic residues" evidence="2">
    <location>
        <begin position="549"/>
        <end position="564"/>
    </location>
</feature>
<feature type="compositionally biased region" description="Low complexity" evidence="2">
    <location>
        <begin position="1556"/>
        <end position="1574"/>
    </location>
</feature>
<dbReference type="Proteomes" id="UP000030747">
    <property type="component" value="Unassembled WGS sequence"/>
</dbReference>
<dbReference type="OrthoDB" id="346649at2759"/>
<feature type="region of interest" description="Disordered" evidence="2">
    <location>
        <begin position="373"/>
        <end position="405"/>
    </location>
</feature>
<feature type="compositionally biased region" description="Basic and acidic residues" evidence="2">
    <location>
        <begin position="1039"/>
        <end position="1050"/>
    </location>
</feature>
<sequence>MNDNPLDSVEVDEQADSGENPQETPTDDDLQNDSYPSVAQEYGNRRESDSRFSNRPPASKGNTPSVVPPLAGLPATEKTMEKQGVKIPTYHLDDLFEWEKMKCETPYYLQGDDSFETPEKQAERQALKVHPEVVAALEEAWGYFAKDSQDHVTKEEYARVLIRICLVLVPELRGRQVIELIEEEWRQDSKGKDWIDHSEFFESFFQLADVWTPRIDGSAYADFLRKLFRRITVKKGRMKPDARLTKIKPKIIVKVLNKDLRAPDAGVQDQTDAQRVDLIVSSESDGRCVAEWSKAEHKAVEAMVSAHMSGEKNYLDTLELREEVVHDCMEISPKEPVSTEWADFSNIAPLGAASRAFLESIFSKSMAAVLQRQQQRSQQVEPSSDASDTSQEPGEQEATDNTAMEPQVPHTLARRHFADYQSKSDLPVRISGVSEEELRPFKSIGLPVQMEGMPKLIRLKGAPPLLLNKQIAKQERLKDQTGAKPADTEEEEQNIYQLEDSEVALLQDLKAVEGDDMDLEDLKKALLSGEEEMPPQPLPPPEPEPEPSAELKAEPQMEIVREPGPEEGATNEAQDADAPEGSEGQAMAVTHEEQDASVEESVEEINDEETYSQDEETAMPQSVPMHRPTTFKSRVFHSLCEESQRQTRAKLFRRSIIIKGVGSVAVRRRSDFTNLPVARNSNGDNFEIDYESDKEFNFEETSLPIEFDQEVDPLISEEPVDEDPWPKAYLQSEKAPQEHTIMVTDEDEVAFAQEPRQAILIVGPNGPEKSRVAYKLATNLGLEWLQAEYLLSALCKIRRSLLTPLARRLTRMMRRGSRVPVLEALLLALEFMASKRSRTAGYVLELPNGDKQEITAFLRHLWDLSGRRRLNWPELLLRHARICEQRKRRRREERRRAILEKKNTEKTEEENAEVPAVPGVAEGLESERDNEIRQLVNETVGGVIAVSGGPSISEPGQIAALAGLAAAKRRDRVGTDENGRGPVSKTSPEPEIGKPESSSTGQTVQIFAASESIEAQDTMKRVGSAEKSEKNMESFQRSLPDDAQREERKEKGKRGRKAERWQAAIESAETLHEIEFLTAEGAETTEKPESLEVPASVPAASAPKSSTEAHERSQFQSQNEGDNNAAAVVTEVGEELKPASDSSGPEADGSLKLALSSDKESRASERRISAGHSSSEGEQNEDAAAPSSVDPLSGPRDNATTDEPTVNHSSSRSSNTLNDRGSATEGAEDEATEKSSQLSDVEAEPWLVEDGGSELSSSDSSNSDAEVDALYRLAAADPSQPQPNPLMDAFPGRAVFLQIDTKEGARTLMVDTTSGAVIDEFRTDTGVSGGSGDLTERTGDGENAEELLFSVDADLLEELKKALPPNLSASSSFEEDLARLAEYRNQGLLSQRLLLQHLLQTLGPNRVVFYPTEEQEQEEGTSLESQVVMAGPRLAAALEFLSVRPVGEVAAVVPGAAEVQDLSELLVREETATEQADELGDDTEVSPEGQEGEAQGGDEDGAEEQTDTNGEDRDDGSSGADTQPDDSATLTVPPSKYRMADDLWGESLLELLESQSGSTAAGNAAASESTSSAPETDEEETEEVEQQTTSASEELSQAMNQLLQRRWTAWGPYCPVSLKEEGKAVEGQKQFAVEFAGKLFLIADEEKLNKFIKDPKKYVDAPPSLPRTTNIYLFGPSYAGAAKQARLLSRTYGLIALDVGKEIAEGHRRKEEENQRQLEEEERRKEERLLQEELKKQQLREEEERRLMLAEDDPERLAAAISGGLEEGSEPANPPVAEGSTQGSAGITQLSPSTGTSGSNSGRANTANLMDSNREEVQIEPADATTEQNEGTNEVLFMTTDEEEELLKKGHALGKRRNVETHIQQHCIVFPLN</sequence>
<feature type="coiled-coil region" evidence="1">
    <location>
        <begin position="1701"/>
        <end position="1742"/>
    </location>
</feature>
<feature type="region of interest" description="Disordered" evidence="2">
    <location>
        <begin position="967"/>
        <end position="1244"/>
    </location>
</feature>